<dbReference type="EMBL" id="AP019860">
    <property type="protein sequence ID" value="BBM84688.1"/>
    <property type="molecule type" value="Genomic_DNA"/>
</dbReference>
<dbReference type="Gene3D" id="3.40.50.150">
    <property type="entry name" value="Vaccinia Virus protein VP39"/>
    <property type="match status" value="1"/>
</dbReference>
<proteinExistence type="predicted"/>
<evidence type="ECO:0000313" key="3">
    <source>
        <dbReference type="EMBL" id="BBM84688.1"/>
    </source>
</evidence>
<dbReference type="KEGG" id="uam:UABAM_03049"/>
<accession>A0A5S9IML7</accession>
<evidence type="ECO:0000313" key="4">
    <source>
        <dbReference type="Proteomes" id="UP000326354"/>
    </source>
</evidence>
<feature type="domain" description="Methyltransferase" evidence="2">
    <location>
        <begin position="53"/>
        <end position="149"/>
    </location>
</feature>
<dbReference type="InterPro" id="IPR029063">
    <property type="entry name" value="SAM-dependent_MTases_sf"/>
</dbReference>
<dbReference type="InterPro" id="IPR041698">
    <property type="entry name" value="Methyltransf_25"/>
</dbReference>
<sequence>METPQESPKLFYDNLAEHYHLIANNWQQAVVRQREQLQTFFDAISLPKNMLLLDCTCGVGTQAIGLAQMGHDVHACDLSPQSIAKARKNAQQFAIDISFFVSDMRHLRKNTDRHYDMVVAFDNAIPHLLIERDVLCAFRNIYECLRPSGTFIFSIRDYDAILENRPQSTLPRNIDDEFGQRITFQTWEWQPQTNIYNFQLFILQKQETHWETKCFPSTYRAYRRGELSDLLEKIGFRNIRWYMPEESGYYQPIVVAHKFDRHNSC</sequence>
<dbReference type="GO" id="GO:0008168">
    <property type="term" value="F:methyltransferase activity"/>
    <property type="evidence" value="ECO:0007669"/>
    <property type="project" value="UniProtKB-KW"/>
</dbReference>
<keyword evidence="4" id="KW-1185">Reference proteome</keyword>
<dbReference type="Gene3D" id="2.20.25.110">
    <property type="entry name" value="S-adenosyl-L-methionine-dependent methyltransferases"/>
    <property type="match status" value="1"/>
</dbReference>
<organism evidence="3 4">
    <name type="scientific">Uabimicrobium amorphum</name>
    <dbReference type="NCBI Taxonomy" id="2596890"/>
    <lineage>
        <taxon>Bacteria</taxon>
        <taxon>Pseudomonadati</taxon>
        <taxon>Planctomycetota</taxon>
        <taxon>Candidatus Uabimicrobiia</taxon>
        <taxon>Candidatus Uabimicrobiales</taxon>
        <taxon>Candidatus Uabimicrobiaceae</taxon>
        <taxon>Candidatus Uabimicrobium</taxon>
    </lineage>
</organism>
<dbReference type="GO" id="GO:0032259">
    <property type="term" value="P:methylation"/>
    <property type="evidence" value="ECO:0007669"/>
    <property type="project" value="UniProtKB-KW"/>
</dbReference>
<evidence type="ECO:0000256" key="1">
    <source>
        <dbReference type="ARBA" id="ARBA00022679"/>
    </source>
</evidence>
<dbReference type="PANTHER" id="PTHR43861">
    <property type="entry name" value="TRANS-ACONITATE 2-METHYLTRANSFERASE-RELATED"/>
    <property type="match status" value="1"/>
</dbReference>
<reference evidence="3 4" key="1">
    <citation type="submission" date="2019-08" db="EMBL/GenBank/DDBJ databases">
        <title>Complete genome sequence of Candidatus Uab amorphum.</title>
        <authorList>
            <person name="Shiratori T."/>
            <person name="Suzuki S."/>
            <person name="Kakizawa Y."/>
            <person name="Ishida K."/>
        </authorList>
    </citation>
    <scope>NUCLEOTIDE SEQUENCE [LARGE SCALE GENOMIC DNA]</scope>
    <source>
        <strain evidence="3 4">SRT547</strain>
    </source>
</reference>
<keyword evidence="3" id="KW-0489">Methyltransferase</keyword>
<evidence type="ECO:0000259" key="2">
    <source>
        <dbReference type="Pfam" id="PF13649"/>
    </source>
</evidence>
<name>A0A5S9IML7_UABAM</name>
<gene>
    <name evidence="3" type="ORF">UABAM_03049</name>
</gene>
<protein>
    <submittedName>
        <fullName evidence="3">SAM-dependent methyltransferase</fullName>
    </submittedName>
</protein>
<dbReference type="Pfam" id="PF13649">
    <property type="entry name" value="Methyltransf_25"/>
    <property type="match status" value="1"/>
</dbReference>
<dbReference type="SUPFAM" id="SSF53335">
    <property type="entry name" value="S-adenosyl-L-methionine-dependent methyltransferases"/>
    <property type="match status" value="1"/>
</dbReference>
<dbReference type="AlphaFoldDB" id="A0A5S9IML7"/>
<dbReference type="CDD" id="cd02440">
    <property type="entry name" value="AdoMet_MTases"/>
    <property type="match status" value="1"/>
</dbReference>
<dbReference type="Proteomes" id="UP000326354">
    <property type="component" value="Chromosome"/>
</dbReference>
<dbReference type="RefSeq" id="WP_173013333.1">
    <property type="nucleotide sequence ID" value="NZ_AP019860.1"/>
</dbReference>
<keyword evidence="1 3" id="KW-0808">Transferase</keyword>